<evidence type="ECO:0000256" key="5">
    <source>
        <dbReference type="ARBA" id="ARBA00007383"/>
    </source>
</evidence>
<feature type="domain" description="RNase H type-2" evidence="17">
    <location>
        <begin position="10"/>
        <end position="200"/>
    </location>
</feature>
<evidence type="ECO:0000256" key="2">
    <source>
        <dbReference type="ARBA" id="ARBA00001946"/>
    </source>
</evidence>
<dbReference type="SUPFAM" id="SSF53098">
    <property type="entry name" value="Ribonuclease H-like"/>
    <property type="match status" value="1"/>
</dbReference>
<dbReference type="GO" id="GO:0043137">
    <property type="term" value="P:DNA replication, removal of RNA primer"/>
    <property type="evidence" value="ECO:0007669"/>
    <property type="project" value="TreeGrafter"/>
</dbReference>
<dbReference type="PROSITE" id="PS51975">
    <property type="entry name" value="RNASE_H_2"/>
    <property type="match status" value="1"/>
</dbReference>
<evidence type="ECO:0000256" key="15">
    <source>
        <dbReference type="PROSITE-ProRule" id="PRU01319"/>
    </source>
</evidence>
<evidence type="ECO:0000256" key="14">
    <source>
        <dbReference type="HAMAP-Rule" id="MF_00052"/>
    </source>
</evidence>
<keyword evidence="19" id="KW-1185">Reference proteome</keyword>
<dbReference type="EC" id="3.1.26.4" evidence="6 14"/>
<dbReference type="InterPro" id="IPR001352">
    <property type="entry name" value="RNase_HII/HIII"/>
</dbReference>
<keyword evidence="10 14" id="KW-0479">Metal-binding</keyword>
<keyword evidence="11 14" id="KW-0255">Endonuclease</keyword>
<evidence type="ECO:0000256" key="8">
    <source>
        <dbReference type="ARBA" id="ARBA00022490"/>
    </source>
</evidence>
<evidence type="ECO:0000256" key="1">
    <source>
        <dbReference type="ARBA" id="ARBA00000077"/>
    </source>
</evidence>
<dbReference type="GO" id="GO:0030145">
    <property type="term" value="F:manganese ion binding"/>
    <property type="evidence" value="ECO:0007669"/>
    <property type="project" value="UniProtKB-UniRule"/>
</dbReference>
<protein>
    <recommendedName>
        <fullName evidence="7 14">Ribonuclease HII</fullName>
        <shortName evidence="14">RNase HII</shortName>
        <ecNumber evidence="6 14">3.1.26.4</ecNumber>
    </recommendedName>
</protein>
<dbReference type="HAMAP" id="MF_00052_B">
    <property type="entry name" value="RNase_HII_B"/>
    <property type="match status" value="1"/>
</dbReference>
<dbReference type="GO" id="GO:0005737">
    <property type="term" value="C:cytoplasm"/>
    <property type="evidence" value="ECO:0007669"/>
    <property type="project" value="UniProtKB-SubCell"/>
</dbReference>
<evidence type="ECO:0000313" key="19">
    <source>
        <dbReference type="Proteomes" id="UP000289857"/>
    </source>
</evidence>
<feature type="binding site" evidence="14 15">
    <location>
        <position position="17"/>
    </location>
    <ligand>
        <name>a divalent metal cation</name>
        <dbReference type="ChEBI" id="CHEBI:60240"/>
    </ligand>
</feature>
<dbReference type="GO" id="GO:0032299">
    <property type="term" value="C:ribonuclease H2 complex"/>
    <property type="evidence" value="ECO:0007669"/>
    <property type="project" value="TreeGrafter"/>
</dbReference>
<keyword evidence="9 14" id="KW-0540">Nuclease</keyword>
<evidence type="ECO:0000259" key="17">
    <source>
        <dbReference type="PROSITE" id="PS51975"/>
    </source>
</evidence>
<dbReference type="RefSeq" id="WP_129461585.1">
    <property type="nucleotide sequence ID" value="NZ_SBKN01000005.1"/>
</dbReference>
<dbReference type="Gene3D" id="3.30.420.10">
    <property type="entry name" value="Ribonuclease H-like superfamily/Ribonuclease H"/>
    <property type="match status" value="1"/>
</dbReference>
<evidence type="ECO:0000313" key="18">
    <source>
        <dbReference type="EMBL" id="RXR22125.1"/>
    </source>
</evidence>
<dbReference type="InterPro" id="IPR024567">
    <property type="entry name" value="RNase_HII/HIII_dom"/>
</dbReference>
<comment type="subcellular location">
    <subcellularLocation>
        <location evidence="4 14">Cytoplasm</location>
    </subcellularLocation>
</comment>
<gene>
    <name evidence="14" type="primary">rnhB</name>
    <name evidence="18" type="ORF">EQG61_08975</name>
</gene>
<keyword evidence="12 14" id="KW-0378">Hydrolase</keyword>
<comment type="cofactor">
    <cofactor evidence="14 15">
        <name>Mn(2+)</name>
        <dbReference type="ChEBI" id="CHEBI:29035"/>
    </cofactor>
    <cofactor evidence="14 15">
        <name>Mg(2+)</name>
        <dbReference type="ChEBI" id="CHEBI:18420"/>
    </cofactor>
    <text evidence="14 15">Manganese or magnesium. Binds 1 divalent metal ion per monomer in the absence of substrate. May bind a second metal ion after substrate binding.</text>
</comment>
<dbReference type="Pfam" id="PF01351">
    <property type="entry name" value="RNase_HII"/>
    <property type="match status" value="1"/>
</dbReference>
<evidence type="ECO:0000256" key="16">
    <source>
        <dbReference type="RuleBase" id="RU003515"/>
    </source>
</evidence>
<dbReference type="GO" id="GO:0006298">
    <property type="term" value="P:mismatch repair"/>
    <property type="evidence" value="ECO:0007669"/>
    <property type="project" value="TreeGrafter"/>
</dbReference>
<dbReference type="InterPro" id="IPR036397">
    <property type="entry name" value="RNaseH_sf"/>
</dbReference>
<organism evidence="18 19">
    <name type="scientific">Flavobacterium stagni</name>
    <dbReference type="NCBI Taxonomy" id="2506421"/>
    <lineage>
        <taxon>Bacteria</taxon>
        <taxon>Pseudomonadati</taxon>
        <taxon>Bacteroidota</taxon>
        <taxon>Flavobacteriia</taxon>
        <taxon>Flavobacteriales</taxon>
        <taxon>Flavobacteriaceae</taxon>
        <taxon>Flavobacterium</taxon>
    </lineage>
</organism>
<evidence type="ECO:0000256" key="10">
    <source>
        <dbReference type="ARBA" id="ARBA00022723"/>
    </source>
</evidence>
<evidence type="ECO:0000256" key="4">
    <source>
        <dbReference type="ARBA" id="ARBA00004496"/>
    </source>
</evidence>
<accession>A0A4Q1KB57</accession>
<dbReference type="CDD" id="cd07182">
    <property type="entry name" value="RNase_HII_bacteria_HII_like"/>
    <property type="match status" value="1"/>
</dbReference>
<dbReference type="NCBIfam" id="NF000595">
    <property type="entry name" value="PRK00015.1-3"/>
    <property type="match status" value="1"/>
</dbReference>
<evidence type="ECO:0000256" key="12">
    <source>
        <dbReference type="ARBA" id="ARBA00022801"/>
    </source>
</evidence>
<proteinExistence type="inferred from homology"/>
<dbReference type="PANTHER" id="PTHR10954:SF18">
    <property type="entry name" value="RIBONUCLEASE HII"/>
    <property type="match status" value="1"/>
</dbReference>
<reference evidence="19" key="1">
    <citation type="submission" date="2019-01" db="EMBL/GenBank/DDBJ databases">
        <title>Cytophagaceae bacterium strain CAR-16.</title>
        <authorList>
            <person name="Chen W.-M."/>
        </authorList>
    </citation>
    <scope>NUCLEOTIDE SEQUENCE [LARGE SCALE GENOMIC DNA]</scope>
    <source>
        <strain evidence="19">WWJ-16</strain>
    </source>
</reference>
<dbReference type="GO" id="GO:0003723">
    <property type="term" value="F:RNA binding"/>
    <property type="evidence" value="ECO:0007669"/>
    <property type="project" value="UniProtKB-UniRule"/>
</dbReference>
<comment type="similarity">
    <text evidence="5 14 16">Belongs to the RNase HII family.</text>
</comment>
<dbReference type="OrthoDB" id="9803420at2"/>
<evidence type="ECO:0000256" key="7">
    <source>
        <dbReference type="ARBA" id="ARBA00019179"/>
    </source>
</evidence>
<comment type="function">
    <text evidence="3 14 16">Endonuclease that specifically degrades the RNA of RNA-DNA hybrids.</text>
</comment>
<evidence type="ECO:0000256" key="11">
    <source>
        <dbReference type="ARBA" id="ARBA00022759"/>
    </source>
</evidence>
<keyword evidence="8 14" id="KW-0963">Cytoplasm</keyword>
<feature type="binding site" evidence="14 15">
    <location>
        <position position="16"/>
    </location>
    <ligand>
        <name>a divalent metal cation</name>
        <dbReference type="ChEBI" id="CHEBI:60240"/>
    </ligand>
</feature>
<feature type="binding site" evidence="14 15">
    <location>
        <position position="108"/>
    </location>
    <ligand>
        <name>a divalent metal cation</name>
        <dbReference type="ChEBI" id="CHEBI:60240"/>
    </ligand>
</feature>
<dbReference type="GO" id="GO:0004523">
    <property type="term" value="F:RNA-DNA hybrid ribonuclease activity"/>
    <property type="evidence" value="ECO:0007669"/>
    <property type="project" value="UniProtKB-UniRule"/>
</dbReference>
<name>A0A4Q1KB57_9FLAO</name>
<dbReference type="Proteomes" id="UP000289857">
    <property type="component" value="Unassembled WGS sequence"/>
</dbReference>
<keyword evidence="13 14" id="KW-0464">Manganese</keyword>
<dbReference type="PANTHER" id="PTHR10954">
    <property type="entry name" value="RIBONUCLEASE H2 SUBUNIT A"/>
    <property type="match status" value="1"/>
</dbReference>
<dbReference type="InterPro" id="IPR012337">
    <property type="entry name" value="RNaseH-like_sf"/>
</dbReference>
<evidence type="ECO:0000256" key="9">
    <source>
        <dbReference type="ARBA" id="ARBA00022722"/>
    </source>
</evidence>
<sequence>MLKFNFSDFEFECGTDEAGRGCLAGPVTAAAIILKPEFSIEHLNDSKQLSEKIRHLIHPEIETQALSFAIVHLEPEVIDEINILNASIKAMQECIKKLQPQPQFIIVDGNRFKPVLDIPFQTIVKGDAKYMSIAAASVLAKNERDAYMDRIHKEYPMYNWKKNKGYPTEEHREAIRKYGITKYHRKSFRLLPDQLSLDFGI</sequence>
<evidence type="ECO:0000256" key="13">
    <source>
        <dbReference type="ARBA" id="ARBA00023211"/>
    </source>
</evidence>
<comment type="catalytic activity">
    <reaction evidence="1 14 15 16">
        <text>Endonucleolytic cleavage to 5'-phosphomonoester.</text>
        <dbReference type="EC" id="3.1.26.4"/>
    </reaction>
</comment>
<comment type="cofactor">
    <cofactor evidence="2">
        <name>Mg(2+)</name>
        <dbReference type="ChEBI" id="CHEBI:18420"/>
    </cofactor>
</comment>
<dbReference type="AlphaFoldDB" id="A0A4Q1KB57"/>
<dbReference type="InterPro" id="IPR022898">
    <property type="entry name" value="RNase_HII"/>
</dbReference>
<evidence type="ECO:0000256" key="3">
    <source>
        <dbReference type="ARBA" id="ARBA00004065"/>
    </source>
</evidence>
<evidence type="ECO:0000256" key="6">
    <source>
        <dbReference type="ARBA" id="ARBA00012180"/>
    </source>
</evidence>
<comment type="caution">
    <text evidence="18">The sequence shown here is derived from an EMBL/GenBank/DDBJ whole genome shotgun (WGS) entry which is preliminary data.</text>
</comment>
<dbReference type="EMBL" id="SBKN01000005">
    <property type="protein sequence ID" value="RXR22125.1"/>
    <property type="molecule type" value="Genomic_DNA"/>
</dbReference>